<proteinExistence type="inferred from homology"/>
<dbReference type="PANTHER" id="PTHR10044">
    <property type="entry name" value="INHIBITOR OF APOPTOSIS"/>
    <property type="match status" value="1"/>
</dbReference>
<keyword evidence="11" id="KW-1185">Reference proteome</keyword>
<dbReference type="GO" id="GO:0005634">
    <property type="term" value="C:nucleus"/>
    <property type="evidence" value="ECO:0007669"/>
    <property type="project" value="TreeGrafter"/>
</dbReference>
<keyword evidence="4 6" id="KW-0863">Zinc-finger</keyword>
<dbReference type="FunFam" id="1.10.1170.10:FF:000002">
    <property type="entry name" value="Baculoviral IAP repeat containing 7"/>
    <property type="match status" value="1"/>
</dbReference>
<dbReference type="GO" id="GO:0031398">
    <property type="term" value="P:positive regulation of protein ubiquitination"/>
    <property type="evidence" value="ECO:0007669"/>
    <property type="project" value="TreeGrafter"/>
</dbReference>
<name>A0A084WCJ9_ANOSI</name>
<sequence>MMYAETNRLFSFRIWPVGSDANATVTLTRDLAKAGFFAVEPGVAKCYFCGVLLHVGTDLIDVQESHRTLSPACIFILYPERTDNCRILEGNEVKDERLRLASFVHWPVSFISKESLAKSGFYYTHQSDEVQCAYCAGVIGRWEEGDDPFVEHEKFFPMCQKVLENAIRSDPLPDPSIGIQPVQLPHMPELSTLDARIRTFKRWTMGHVQDPARLAQAGFYYFGISDEVRCFHCDGGLRFWLVDDDPWFEHARCFPKCQFVQLVKGQLFIENVQSQISQSSANSQQQQQQHLEQSQSSSNGPVIPSMTLDDALTTEPVQMALQMGLNMGRIRAATKRRLDTLGQPFLHCHELVEAVLDDQIDEEDLQPTTSSRMGRRIENELTQWISTAISSSVAAAQQQSKPAIPQSDNVPDGPKLTGLSDKQEVETRTISSIPEPPNTVTGKKMSDEATIRLEEENKRLKDARECKICMSDEVGVVFCPCGHLVSCVQCAPAVVKCPVCRALIKGRVRTFLS</sequence>
<dbReference type="GO" id="GO:0005737">
    <property type="term" value="C:cytoplasm"/>
    <property type="evidence" value="ECO:0007669"/>
    <property type="project" value="TreeGrafter"/>
</dbReference>
<dbReference type="InterPro" id="IPR013083">
    <property type="entry name" value="Znf_RING/FYVE/PHD"/>
</dbReference>
<evidence type="ECO:0000259" key="8">
    <source>
        <dbReference type="PROSITE" id="PS50089"/>
    </source>
</evidence>
<organism evidence="9">
    <name type="scientific">Anopheles sinensis</name>
    <name type="common">Mosquito</name>
    <dbReference type="NCBI Taxonomy" id="74873"/>
    <lineage>
        <taxon>Eukaryota</taxon>
        <taxon>Metazoa</taxon>
        <taxon>Ecdysozoa</taxon>
        <taxon>Arthropoda</taxon>
        <taxon>Hexapoda</taxon>
        <taxon>Insecta</taxon>
        <taxon>Pterygota</taxon>
        <taxon>Neoptera</taxon>
        <taxon>Endopterygota</taxon>
        <taxon>Diptera</taxon>
        <taxon>Nematocera</taxon>
        <taxon>Culicoidea</taxon>
        <taxon>Culicidae</taxon>
        <taxon>Anophelinae</taxon>
        <taxon>Anopheles</taxon>
    </lineage>
</organism>
<dbReference type="Gene3D" id="1.10.8.10">
    <property type="entry name" value="DNA helicase RuvA subunit, C-terminal domain"/>
    <property type="match status" value="1"/>
</dbReference>
<dbReference type="PROSITE" id="PS50143">
    <property type="entry name" value="BIR_REPEAT_2"/>
    <property type="match status" value="3"/>
</dbReference>
<evidence type="ECO:0000313" key="10">
    <source>
        <dbReference type="EnsemblMetazoa" id="ASIC016006-PA"/>
    </source>
</evidence>
<dbReference type="SMART" id="SM00184">
    <property type="entry name" value="RING"/>
    <property type="match status" value="1"/>
</dbReference>
<evidence type="ECO:0000256" key="6">
    <source>
        <dbReference type="PROSITE-ProRule" id="PRU00175"/>
    </source>
</evidence>
<feature type="region of interest" description="Disordered" evidence="7">
    <location>
        <begin position="396"/>
        <end position="445"/>
    </location>
</feature>
<keyword evidence="3" id="KW-0479">Metal-binding</keyword>
<feature type="region of interest" description="Disordered" evidence="7">
    <location>
        <begin position="279"/>
        <end position="307"/>
    </location>
</feature>
<dbReference type="InterPro" id="IPR001841">
    <property type="entry name" value="Znf_RING"/>
</dbReference>
<dbReference type="GO" id="GO:0006915">
    <property type="term" value="P:apoptotic process"/>
    <property type="evidence" value="ECO:0007669"/>
    <property type="project" value="UniProtKB-KW"/>
</dbReference>
<feature type="domain" description="RING-type" evidence="8">
    <location>
        <begin position="466"/>
        <end position="501"/>
    </location>
</feature>
<dbReference type="PROSITE" id="PS50089">
    <property type="entry name" value="ZF_RING_2"/>
    <property type="match status" value="1"/>
</dbReference>
<feature type="compositionally biased region" description="Low complexity" evidence="7">
    <location>
        <begin position="279"/>
        <end position="298"/>
    </location>
</feature>
<comment type="similarity">
    <text evidence="1">Belongs to the IAP family.</text>
</comment>
<dbReference type="GO" id="GO:0043027">
    <property type="term" value="F:cysteine-type endopeptidase inhibitor activity involved in apoptotic process"/>
    <property type="evidence" value="ECO:0007669"/>
    <property type="project" value="TreeGrafter"/>
</dbReference>
<dbReference type="CDD" id="cd14321">
    <property type="entry name" value="UBA_IAPs"/>
    <property type="match status" value="1"/>
</dbReference>
<dbReference type="Pfam" id="PF00653">
    <property type="entry name" value="BIR"/>
    <property type="match status" value="3"/>
</dbReference>
<dbReference type="PANTHER" id="PTHR10044:SF139">
    <property type="entry name" value="DEATH-ASSOCIATED INHIBITOR OF APOPTOSIS 2"/>
    <property type="match status" value="1"/>
</dbReference>
<dbReference type="EMBL" id="KE525335">
    <property type="protein sequence ID" value="KFB47943.1"/>
    <property type="molecule type" value="Genomic_DNA"/>
</dbReference>
<reference evidence="10" key="2">
    <citation type="submission" date="2020-05" db="UniProtKB">
        <authorList>
            <consortium name="EnsemblMetazoa"/>
        </authorList>
    </citation>
    <scope>IDENTIFICATION</scope>
</reference>
<protein>
    <submittedName>
        <fullName evidence="10">RING-type domain-containing protein</fullName>
    </submittedName>
</protein>
<dbReference type="OrthoDB" id="774873at2759"/>
<reference evidence="9 11" key="1">
    <citation type="journal article" date="2014" name="BMC Genomics">
        <title>Genome sequence of Anopheles sinensis provides insight into genetics basis of mosquito competence for malaria parasites.</title>
        <authorList>
            <person name="Zhou D."/>
            <person name="Zhang D."/>
            <person name="Ding G."/>
            <person name="Shi L."/>
            <person name="Hou Q."/>
            <person name="Ye Y."/>
            <person name="Xu Y."/>
            <person name="Zhou H."/>
            <person name="Xiong C."/>
            <person name="Li S."/>
            <person name="Yu J."/>
            <person name="Hong S."/>
            <person name="Yu X."/>
            <person name="Zou P."/>
            <person name="Chen C."/>
            <person name="Chang X."/>
            <person name="Wang W."/>
            <person name="Lv Y."/>
            <person name="Sun Y."/>
            <person name="Ma L."/>
            <person name="Shen B."/>
            <person name="Zhu C."/>
        </authorList>
    </citation>
    <scope>NUCLEOTIDE SEQUENCE [LARGE SCALE GENOMIC DNA]</scope>
</reference>
<dbReference type="GO" id="GO:0008270">
    <property type="term" value="F:zinc ion binding"/>
    <property type="evidence" value="ECO:0007669"/>
    <property type="project" value="UniProtKB-KW"/>
</dbReference>
<dbReference type="InterPro" id="IPR001370">
    <property type="entry name" value="BIR_rpt"/>
</dbReference>
<dbReference type="Proteomes" id="UP000030765">
    <property type="component" value="Unassembled WGS sequence"/>
</dbReference>
<keyword evidence="5" id="KW-0862">Zinc</keyword>
<dbReference type="CDD" id="cd16713">
    <property type="entry name" value="RING-HC_BIRC2_3_7"/>
    <property type="match status" value="1"/>
</dbReference>
<dbReference type="GO" id="GO:0061630">
    <property type="term" value="F:ubiquitin protein ligase activity"/>
    <property type="evidence" value="ECO:0007669"/>
    <property type="project" value="TreeGrafter"/>
</dbReference>
<dbReference type="SUPFAM" id="SSF57924">
    <property type="entry name" value="Inhibitor of apoptosis (IAP) repeat"/>
    <property type="match status" value="3"/>
</dbReference>
<dbReference type="AlphaFoldDB" id="A0A084WCJ9"/>
<dbReference type="VEuPathDB" id="VectorBase:ASIS014228"/>
<keyword evidence="2" id="KW-0053">Apoptosis</keyword>
<dbReference type="Gene3D" id="1.10.1170.10">
    <property type="entry name" value="Inhibitor Of Apoptosis Protein (2mihbC-IAP-1), Chain A"/>
    <property type="match status" value="3"/>
</dbReference>
<dbReference type="VEuPathDB" id="VectorBase:ASIC016006"/>
<evidence type="ECO:0000256" key="7">
    <source>
        <dbReference type="SAM" id="MobiDB-lite"/>
    </source>
</evidence>
<dbReference type="Gene3D" id="3.30.40.10">
    <property type="entry name" value="Zinc/RING finger domain, C3HC4 (zinc finger)"/>
    <property type="match status" value="1"/>
</dbReference>
<dbReference type="EMBL" id="ATLV01022681">
    <property type="status" value="NOT_ANNOTATED_CDS"/>
    <property type="molecule type" value="Genomic_DNA"/>
</dbReference>
<dbReference type="EnsemblMetazoa" id="ASIC016006-RA">
    <property type="protein sequence ID" value="ASIC016006-PA"/>
    <property type="gene ID" value="ASIC016006"/>
</dbReference>
<dbReference type="SMART" id="SM00238">
    <property type="entry name" value="BIR"/>
    <property type="match status" value="3"/>
</dbReference>
<evidence type="ECO:0000256" key="2">
    <source>
        <dbReference type="ARBA" id="ARBA00022703"/>
    </source>
</evidence>
<accession>A0A084WCJ9</accession>
<evidence type="ECO:0000256" key="3">
    <source>
        <dbReference type="ARBA" id="ARBA00022723"/>
    </source>
</evidence>
<dbReference type="OMA" id="WCKGVIA"/>
<dbReference type="GO" id="GO:0043066">
    <property type="term" value="P:negative regulation of apoptotic process"/>
    <property type="evidence" value="ECO:0007669"/>
    <property type="project" value="TreeGrafter"/>
</dbReference>
<dbReference type="PROSITE" id="PS01282">
    <property type="entry name" value="BIR_REPEAT_1"/>
    <property type="match status" value="2"/>
</dbReference>
<dbReference type="InterPro" id="IPR050784">
    <property type="entry name" value="IAP"/>
</dbReference>
<evidence type="ECO:0000256" key="5">
    <source>
        <dbReference type="ARBA" id="ARBA00022833"/>
    </source>
</evidence>
<dbReference type="Pfam" id="PF13920">
    <property type="entry name" value="zf-C3HC4_3"/>
    <property type="match status" value="1"/>
</dbReference>
<dbReference type="GO" id="GO:0051726">
    <property type="term" value="P:regulation of cell cycle"/>
    <property type="evidence" value="ECO:0007669"/>
    <property type="project" value="TreeGrafter"/>
</dbReference>
<dbReference type="FunFam" id="1.10.1170.10:FF:000003">
    <property type="entry name" value="E3 ubiquitin-protein ligase XIAP"/>
    <property type="match status" value="1"/>
</dbReference>
<evidence type="ECO:0000256" key="1">
    <source>
        <dbReference type="ARBA" id="ARBA00006672"/>
    </source>
</evidence>
<dbReference type="CDD" id="cd00022">
    <property type="entry name" value="BIR"/>
    <property type="match status" value="2"/>
</dbReference>
<dbReference type="STRING" id="74873.A0A084WCJ9"/>
<evidence type="ECO:0000313" key="9">
    <source>
        <dbReference type="EMBL" id="KFB47943.1"/>
    </source>
</evidence>
<evidence type="ECO:0000313" key="11">
    <source>
        <dbReference type="Proteomes" id="UP000030765"/>
    </source>
</evidence>
<gene>
    <name evidence="9" type="ORF">ZHAS_00016006</name>
</gene>
<evidence type="ECO:0000256" key="4">
    <source>
        <dbReference type="ARBA" id="ARBA00022771"/>
    </source>
</evidence>